<comment type="caution">
    <text evidence="2">The sequence shown here is derived from an EMBL/GenBank/DDBJ whole genome shotgun (WGS) entry which is preliminary data.</text>
</comment>
<evidence type="ECO:0000313" key="3">
    <source>
        <dbReference type="Proteomes" id="UP001638015"/>
    </source>
</evidence>
<sequence length="260" mass="28927">MQRDYKFSSVIILQFISAIIVFLIAKLFGTSPNDLESMGTSFSGIISNILITIVVITFQFMIARGLVYNRMGTVGEYMDGINHLNLKVIGVCFLISLLPNLAWIFLGFSLVTTIAAGFMINNSFGAVSAALGLVLLILIGQIVYSAFTNYRFLLAADRPELSFADLFKGTFKVGKDLFGKTLKTYAKWLILPVLVFISLIVPLGTYGNGIFSFFLMYILILAFAIYAVLATTFVLGELSNHYLDYKNDYSKTYEKTIYEA</sequence>
<protein>
    <recommendedName>
        <fullName evidence="4">DUF975 family protein</fullName>
    </recommendedName>
</protein>
<feature type="transmembrane region" description="Helical" evidence="1">
    <location>
        <begin position="7"/>
        <end position="25"/>
    </location>
</feature>
<feature type="transmembrane region" description="Helical" evidence="1">
    <location>
        <begin position="185"/>
        <end position="204"/>
    </location>
</feature>
<dbReference type="Proteomes" id="UP001638015">
    <property type="component" value="Unassembled WGS sequence"/>
</dbReference>
<keyword evidence="1" id="KW-1133">Transmembrane helix</keyword>
<feature type="transmembrane region" description="Helical" evidence="1">
    <location>
        <begin position="210"/>
        <end position="236"/>
    </location>
</feature>
<keyword evidence="1" id="KW-0472">Membrane</keyword>
<evidence type="ECO:0000313" key="2">
    <source>
        <dbReference type="EMBL" id="MFO3715243.1"/>
    </source>
</evidence>
<evidence type="ECO:0000256" key="1">
    <source>
        <dbReference type="SAM" id="Phobius"/>
    </source>
</evidence>
<evidence type="ECO:0008006" key="4">
    <source>
        <dbReference type="Google" id="ProtNLM"/>
    </source>
</evidence>
<dbReference type="EMBL" id="JBGMEH010000001">
    <property type="protein sequence ID" value="MFO3715243.1"/>
    <property type="molecule type" value="Genomic_DNA"/>
</dbReference>
<organism evidence="2 3">
    <name type="scientific">Anaerococcus cruorum</name>
    <dbReference type="NCBI Taxonomy" id="3115617"/>
    <lineage>
        <taxon>Bacteria</taxon>
        <taxon>Bacillati</taxon>
        <taxon>Bacillota</taxon>
        <taxon>Tissierellia</taxon>
        <taxon>Tissierellales</taxon>
        <taxon>Peptoniphilaceae</taxon>
        <taxon>Anaerococcus</taxon>
    </lineage>
</organism>
<feature type="transmembrane region" description="Helical" evidence="1">
    <location>
        <begin position="88"/>
        <end position="120"/>
    </location>
</feature>
<accession>A0ABW9MTU2</accession>
<keyword evidence="3" id="KW-1185">Reference proteome</keyword>
<keyword evidence="1" id="KW-0812">Transmembrane</keyword>
<name>A0ABW9MTU2_9FIRM</name>
<gene>
    <name evidence="2" type="ORF">ACCQ40_00405</name>
</gene>
<proteinExistence type="predicted"/>
<feature type="transmembrane region" description="Helical" evidence="1">
    <location>
        <begin position="45"/>
        <end position="67"/>
    </location>
</feature>
<reference evidence="2 3" key="1">
    <citation type="journal article" date="2025" name="Anaerobe">
        <title>Description of Anaerococcus kampingiae sp. nov., Anaerococcus groningensis sp. nov., Anaerococcus martiniensis sp. nov., and Anaerococcus cruorum sp. nov., isolated from human clinical specimens.</title>
        <authorList>
            <person name="Boiten K.E."/>
            <person name="Meijer J."/>
            <person name="van Wezel E.M."/>
            <person name="Veloo A.C.M."/>
        </authorList>
    </citation>
    <scope>NUCLEOTIDE SEQUENCE [LARGE SCALE GENOMIC DNA]</scope>
    <source>
        <strain evidence="2 3">ENR1039</strain>
    </source>
</reference>
<dbReference type="RefSeq" id="WP_410032148.1">
    <property type="nucleotide sequence ID" value="NZ_JBGMEH010000001.1"/>
</dbReference>
<feature type="transmembrane region" description="Helical" evidence="1">
    <location>
        <begin position="126"/>
        <end position="147"/>
    </location>
</feature>